<dbReference type="Gene3D" id="1.20.1250.20">
    <property type="entry name" value="MFS general substrate transporter like domains"/>
    <property type="match status" value="1"/>
</dbReference>
<dbReference type="GO" id="GO:1904679">
    <property type="term" value="P:myo-inositol import across plasma membrane"/>
    <property type="evidence" value="ECO:0007669"/>
    <property type="project" value="TreeGrafter"/>
</dbReference>
<protein>
    <recommendedName>
        <fullName evidence="9">Major facilitator superfamily (MFS) profile domain-containing protein</fullName>
    </recommendedName>
</protein>
<keyword evidence="2" id="KW-0813">Transport</keyword>
<dbReference type="InterPro" id="IPR036259">
    <property type="entry name" value="MFS_trans_sf"/>
</dbReference>
<dbReference type="GO" id="GO:0016020">
    <property type="term" value="C:membrane"/>
    <property type="evidence" value="ECO:0007669"/>
    <property type="project" value="UniProtKB-SubCell"/>
</dbReference>
<comment type="subcellular location">
    <subcellularLocation>
        <location evidence="1">Membrane</location>
    </subcellularLocation>
</comment>
<evidence type="ECO:0000313" key="7">
    <source>
        <dbReference type="EMBL" id="KAE8163287.1"/>
    </source>
</evidence>
<organism evidence="7 8">
    <name type="scientific">Aspergillus tamarii</name>
    <dbReference type="NCBI Taxonomy" id="41984"/>
    <lineage>
        <taxon>Eukaryota</taxon>
        <taxon>Fungi</taxon>
        <taxon>Dikarya</taxon>
        <taxon>Ascomycota</taxon>
        <taxon>Pezizomycotina</taxon>
        <taxon>Eurotiomycetes</taxon>
        <taxon>Eurotiomycetidae</taxon>
        <taxon>Eurotiales</taxon>
        <taxon>Aspergillaceae</taxon>
        <taxon>Aspergillus</taxon>
        <taxon>Aspergillus subgen. Circumdati</taxon>
    </lineage>
</organism>
<name>A0A5N6UXB1_ASPTM</name>
<keyword evidence="4 6" id="KW-1133">Transmembrane helix</keyword>
<dbReference type="PANTHER" id="PTHR48020:SF22">
    <property type="entry name" value="MAJOR FACILITATOR SUPERFAMILY (MFS) PROFILE DOMAIN-CONTAINING PROTEIN-RELATED"/>
    <property type="match status" value="1"/>
</dbReference>
<evidence type="ECO:0000256" key="3">
    <source>
        <dbReference type="ARBA" id="ARBA00022692"/>
    </source>
</evidence>
<dbReference type="AlphaFoldDB" id="A0A5N6UXB1"/>
<feature type="transmembrane region" description="Helical" evidence="6">
    <location>
        <begin position="20"/>
        <end position="41"/>
    </location>
</feature>
<evidence type="ECO:0008006" key="9">
    <source>
        <dbReference type="Google" id="ProtNLM"/>
    </source>
</evidence>
<keyword evidence="5 6" id="KW-0472">Membrane</keyword>
<evidence type="ECO:0000313" key="8">
    <source>
        <dbReference type="Proteomes" id="UP000326950"/>
    </source>
</evidence>
<evidence type="ECO:0000256" key="5">
    <source>
        <dbReference type="ARBA" id="ARBA00023136"/>
    </source>
</evidence>
<evidence type="ECO:0000256" key="4">
    <source>
        <dbReference type="ARBA" id="ARBA00022989"/>
    </source>
</evidence>
<keyword evidence="3 6" id="KW-0812">Transmembrane</keyword>
<accession>A0A5N6UXB1</accession>
<gene>
    <name evidence="7" type="ORF">BDV40DRAFT_299620</name>
</gene>
<dbReference type="Pfam" id="PF00083">
    <property type="entry name" value="Sugar_tr"/>
    <property type="match status" value="1"/>
</dbReference>
<evidence type="ECO:0000256" key="1">
    <source>
        <dbReference type="ARBA" id="ARBA00004370"/>
    </source>
</evidence>
<reference evidence="7 8" key="1">
    <citation type="submission" date="2019-04" db="EMBL/GenBank/DDBJ databases">
        <title>Friends and foes A comparative genomics study of 23 Aspergillus species from section Flavi.</title>
        <authorList>
            <consortium name="DOE Joint Genome Institute"/>
            <person name="Kjaerbolling I."/>
            <person name="Vesth T."/>
            <person name="Frisvad J.C."/>
            <person name="Nybo J.L."/>
            <person name="Theobald S."/>
            <person name="Kildgaard S."/>
            <person name="Isbrandt T."/>
            <person name="Kuo A."/>
            <person name="Sato A."/>
            <person name="Lyhne E.K."/>
            <person name="Kogle M.E."/>
            <person name="Wiebenga A."/>
            <person name="Kun R.S."/>
            <person name="Lubbers R.J."/>
            <person name="Makela M.R."/>
            <person name="Barry K."/>
            <person name="Chovatia M."/>
            <person name="Clum A."/>
            <person name="Daum C."/>
            <person name="Haridas S."/>
            <person name="He G."/>
            <person name="LaButti K."/>
            <person name="Lipzen A."/>
            <person name="Mondo S."/>
            <person name="Riley R."/>
            <person name="Salamov A."/>
            <person name="Simmons B.A."/>
            <person name="Magnuson J.K."/>
            <person name="Henrissat B."/>
            <person name="Mortensen U.H."/>
            <person name="Larsen T.O."/>
            <person name="Devries R.P."/>
            <person name="Grigoriev I.V."/>
            <person name="Machida M."/>
            <person name="Baker S.E."/>
            <person name="Andersen M.R."/>
        </authorList>
    </citation>
    <scope>NUCLEOTIDE SEQUENCE [LARGE SCALE GENOMIC DNA]</scope>
    <source>
        <strain evidence="7 8">CBS 117626</strain>
    </source>
</reference>
<dbReference type="Proteomes" id="UP000326950">
    <property type="component" value="Unassembled WGS sequence"/>
</dbReference>
<dbReference type="OrthoDB" id="6339427at2759"/>
<dbReference type="InterPro" id="IPR005828">
    <property type="entry name" value="MFS_sugar_transport-like"/>
</dbReference>
<dbReference type="InterPro" id="IPR050814">
    <property type="entry name" value="Myo-inositol_Transporter"/>
</dbReference>
<feature type="transmembrane region" description="Helical" evidence="6">
    <location>
        <begin position="94"/>
        <end position="113"/>
    </location>
</feature>
<evidence type="ECO:0000256" key="2">
    <source>
        <dbReference type="ARBA" id="ARBA00022448"/>
    </source>
</evidence>
<proteinExistence type="predicted"/>
<evidence type="ECO:0000256" key="6">
    <source>
        <dbReference type="SAM" id="Phobius"/>
    </source>
</evidence>
<dbReference type="EMBL" id="ML738619">
    <property type="protein sequence ID" value="KAE8163287.1"/>
    <property type="molecule type" value="Genomic_DNA"/>
</dbReference>
<dbReference type="SUPFAM" id="SSF103473">
    <property type="entry name" value="MFS general substrate transporter"/>
    <property type="match status" value="1"/>
</dbReference>
<dbReference type="PANTHER" id="PTHR48020">
    <property type="entry name" value="PROTON MYO-INOSITOL COTRANSPORTER"/>
    <property type="match status" value="1"/>
</dbReference>
<sequence length="129" mass="14160">MSWINMLAVNPISRRRVVLLTSWAMCAGLVAVAIAFGFIPVDVSTLELETESISTTAIIVLVFIICFVFCYGVSMGNAAWMNTDLYPSEVRAIGTMWLACSCWVANIIVSSTFSSMMKILRPAEYLGSM</sequence>
<keyword evidence="8" id="KW-1185">Reference proteome</keyword>
<feature type="transmembrane region" description="Helical" evidence="6">
    <location>
        <begin position="53"/>
        <end position="74"/>
    </location>
</feature>
<dbReference type="GO" id="GO:0005366">
    <property type="term" value="F:myo-inositol:proton symporter activity"/>
    <property type="evidence" value="ECO:0007669"/>
    <property type="project" value="TreeGrafter"/>
</dbReference>